<proteinExistence type="predicted"/>
<dbReference type="STRING" id="1817864.A2Z21_05270"/>
<dbReference type="CDD" id="cd00756">
    <property type="entry name" value="MoaE"/>
    <property type="match status" value="1"/>
</dbReference>
<gene>
    <name evidence="1" type="ORF">A2Z21_05270</name>
</gene>
<name>A0A1F5URA4_FRAXR</name>
<comment type="caution">
    <text evidence="1">The sequence shown here is derived from an EMBL/GenBank/DDBJ whole genome shotgun (WGS) entry which is preliminary data.</text>
</comment>
<accession>A0A1F5URA4</accession>
<dbReference type="Gene3D" id="3.90.1170.40">
    <property type="entry name" value="Molybdopterin biosynthesis MoaE subunit"/>
    <property type="match status" value="1"/>
</dbReference>
<reference evidence="1 2" key="1">
    <citation type="journal article" date="2016" name="Nat. Commun.">
        <title>Thousands of microbial genomes shed light on interconnected biogeochemical processes in an aquifer system.</title>
        <authorList>
            <person name="Anantharaman K."/>
            <person name="Brown C.T."/>
            <person name="Hug L.A."/>
            <person name="Sharon I."/>
            <person name="Castelle C.J."/>
            <person name="Probst A.J."/>
            <person name="Thomas B.C."/>
            <person name="Singh A."/>
            <person name="Wilkins M.J."/>
            <person name="Karaoz U."/>
            <person name="Brodie E.L."/>
            <person name="Williams K.H."/>
            <person name="Hubbard S.S."/>
            <person name="Banfield J.F."/>
        </authorList>
    </citation>
    <scope>NUCLEOTIDE SEQUENCE [LARGE SCALE GENOMIC DNA]</scope>
    <source>
        <strain evidence="2">RBG_16_55_9</strain>
    </source>
</reference>
<dbReference type="SUPFAM" id="SSF54690">
    <property type="entry name" value="Molybdopterin synthase subunit MoaE"/>
    <property type="match status" value="1"/>
</dbReference>
<dbReference type="PANTHER" id="PTHR23404">
    <property type="entry name" value="MOLYBDOPTERIN SYNTHASE RELATED"/>
    <property type="match status" value="1"/>
</dbReference>
<evidence type="ECO:0000313" key="2">
    <source>
        <dbReference type="Proteomes" id="UP000179157"/>
    </source>
</evidence>
<dbReference type="EMBL" id="MFGX01000099">
    <property type="protein sequence ID" value="OGF53630.1"/>
    <property type="molecule type" value="Genomic_DNA"/>
</dbReference>
<evidence type="ECO:0000313" key="1">
    <source>
        <dbReference type="EMBL" id="OGF53630.1"/>
    </source>
</evidence>
<protein>
    <submittedName>
        <fullName evidence="1">Molybdopterin converting factor</fullName>
    </submittedName>
</protein>
<dbReference type="AlphaFoldDB" id="A0A1F5URA4"/>
<dbReference type="InterPro" id="IPR036563">
    <property type="entry name" value="MoaE_sf"/>
</dbReference>
<dbReference type="GO" id="GO:0006777">
    <property type="term" value="P:Mo-molybdopterin cofactor biosynthetic process"/>
    <property type="evidence" value="ECO:0007669"/>
    <property type="project" value="InterPro"/>
</dbReference>
<organism evidence="1 2">
    <name type="scientific">Fraserbacteria sp. (strain RBG_16_55_9)</name>
    <dbReference type="NCBI Taxonomy" id="1817864"/>
    <lineage>
        <taxon>Bacteria</taxon>
        <taxon>Candidatus Fraseribacteriota</taxon>
    </lineage>
</organism>
<dbReference type="Proteomes" id="UP000179157">
    <property type="component" value="Unassembled WGS sequence"/>
</dbReference>
<dbReference type="InterPro" id="IPR003448">
    <property type="entry name" value="Mopterin_biosynth_MoaE"/>
</dbReference>
<dbReference type="Pfam" id="PF02391">
    <property type="entry name" value="MoaE"/>
    <property type="match status" value="1"/>
</dbReference>
<sequence length="147" mass="16867">MGRWMTEHSLDLNQLLQETEDPGSGGLAIFCGTVRNENEGKPVRAITYEAHGHLAERVLREIEEEVLARFDVRRCRIQHRIGMLQLGESSVIVVVRAAHRAEAFEAARYAIDELKQRTPIWKEEHYETGESRFLEGTSLKPDEKLKL</sequence>